<dbReference type="VEuPathDB" id="FungiDB:BO97DRAFT_428331"/>
<dbReference type="AlphaFoldDB" id="A0A395HKX3"/>
<gene>
    <name evidence="1" type="ORF">BO97DRAFT_428331</name>
</gene>
<evidence type="ECO:0000313" key="1">
    <source>
        <dbReference type="EMBL" id="RAL08507.1"/>
    </source>
</evidence>
<organism evidence="1 2">
    <name type="scientific">Aspergillus homomorphus (strain CBS 101889)</name>
    <dbReference type="NCBI Taxonomy" id="1450537"/>
    <lineage>
        <taxon>Eukaryota</taxon>
        <taxon>Fungi</taxon>
        <taxon>Dikarya</taxon>
        <taxon>Ascomycota</taxon>
        <taxon>Pezizomycotina</taxon>
        <taxon>Eurotiomycetes</taxon>
        <taxon>Eurotiomycetidae</taxon>
        <taxon>Eurotiales</taxon>
        <taxon>Aspergillaceae</taxon>
        <taxon>Aspergillus</taxon>
        <taxon>Aspergillus subgen. Circumdati</taxon>
    </lineage>
</organism>
<dbReference type="RefSeq" id="XP_025547661.1">
    <property type="nucleotide sequence ID" value="XM_025697285.1"/>
</dbReference>
<protein>
    <submittedName>
        <fullName evidence="1">Uncharacterized protein</fullName>
    </submittedName>
</protein>
<proteinExistence type="predicted"/>
<dbReference type="EMBL" id="KZ824313">
    <property type="protein sequence ID" value="RAL08507.1"/>
    <property type="molecule type" value="Genomic_DNA"/>
</dbReference>
<keyword evidence="2" id="KW-1185">Reference proteome</keyword>
<dbReference type="OrthoDB" id="4177740at2759"/>
<name>A0A395HKX3_ASPHC</name>
<accession>A0A395HKX3</accession>
<dbReference type="Proteomes" id="UP000248961">
    <property type="component" value="Unassembled WGS sequence"/>
</dbReference>
<evidence type="ECO:0000313" key="2">
    <source>
        <dbReference type="Proteomes" id="UP000248961"/>
    </source>
</evidence>
<reference evidence="1 2" key="1">
    <citation type="submission" date="2018-02" db="EMBL/GenBank/DDBJ databases">
        <title>The genomes of Aspergillus section Nigri reveals drivers in fungal speciation.</title>
        <authorList>
            <consortium name="DOE Joint Genome Institute"/>
            <person name="Vesth T.C."/>
            <person name="Nybo J."/>
            <person name="Theobald S."/>
            <person name="Brandl J."/>
            <person name="Frisvad J.C."/>
            <person name="Nielsen K.F."/>
            <person name="Lyhne E.K."/>
            <person name="Kogle M.E."/>
            <person name="Kuo A."/>
            <person name="Riley R."/>
            <person name="Clum A."/>
            <person name="Nolan M."/>
            <person name="Lipzen A."/>
            <person name="Salamov A."/>
            <person name="Henrissat B."/>
            <person name="Wiebenga A."/>
            <person name="De vries R.P."/>
            <person name="Grigoriev I.V."/>
            <person name="Mortensen U.H."/>
            <person name="Andersen M.R."/>
            <person name="Baker S.E."/>
        </authorList>
    </citation>
    <scope>NUCLEOTIDE SEQUENCE [LARGE SCALE GENOMIC DNA]</scope>
    <source>
        <strain evidence="1 2">CBS 101889</strain>
    </source>
</reference>
<dbReference type="GeneID" id="37201574"/>
<sequence length="106" mass="11997">MFLTAQVPHVKVTMYHEVEADPDLLLRGELLVVASTMHSLLCDDRFFDHVTIPVMLFSVVPPSHLRILIAILDGSPAYHFQIESFLMLARHTRDVGSDDAVHGLRY</sequence>